<reference evidence="2 3" key="2">
    <citation type="journal article" date="2012" name="Int. J. Syst. Evol. Microbiol.">
        <title>Magnetococcus marinus gen. nov., sp. nov., a marine, magnetotactic bacterium that represents a novel lineage (Magnetococcaceae fam. nov.; Magnetococcales ord. nov.) at the base of the Alphaproteobacteria.</title>
        <authorList>
            <person name="Bazylinski D.A."/>
            <person name="Williams T.J."/>
            <person name="Lefevre C.T."/>
            <person name="Berg R.J."/>
            <person name="Zhang C.L."/>
            <person name="Bowser S.S."/>
            <person name="Dean A.J."/>
            <person name="Beveridge T.J."/>
        </authorList>
    </citation>
    <scope>NUCLEOTIDE SEQUENCE [LARGE SCALE GENOMIC DNA]</scope>
    <source>
        <strain evidence="3">ATCC BAA-1437 / JCM 17883 / MC-1</strain>
    </source>
</reference>
<dbReference type="eggNOG" id="ENOG502Z8V1">
    <property type="taxonomic scope" value="Bacteria"/>
</dbReference>
<reference evidence="3" key="1">
    <citation type="journal article" date="2009" name="Appl. Environ. Microbiol.">
        <title>Complete genome sequence of the chemolithoautotrophic marine magnetotactic coccus strain MC-1.</title>
        <authorList>
            <person name="Schubbe S."/>
            <person name="Williams T.J."/>
            <person name="Xie G."/>
            <person name="Kiss H.E."/>
            <person name="Brettin T.S."/>
            <person name="Martinez D."/>
            <person name="Ross C.A."/>
            <person name="Schuler D."/>
            <person name="Cox B.L."/>
            <person name="Nealson K.H."/>
            <person name="Bazylinski D.A."/>
        </authorList>
    </citation>
    <scope>NUCLEOTIDE SEQUENCE [LARGE SCALE GENOMIC DNA]</scope>
    <source>
        <strain evidence="3">ATCC BAA-1437 / JCM 17883 / MC-1</strain>
    </source>
</reference>
<dbReference type="HOGENOM" id="CLU_086900_0_0_5"/>
<gene>
    <name evidence="2" type="ordered locus">Mmc1_3055</name>
</gene>
<keyword evidence="3" id="KW-1185">Reference proteome</keyword>
<dbReference type="Proteomes" id="UP000002586">
    <property type="component" value="Chromosome"/>
</dbReference>
<dbReference type="AlphaFoldDB" id="A0LC53"/>
<dbReference type="RefSeq" id="WP_011714609.1">
    <property type="nucleotide sequence ID" value="NC_008576.1"/>
</dbReference>
<organism evidence="2 3">
    <name type="scientific">Magnetococcus marinus (strain ATCC BAA-1437 / JCM 17883 / MC-1)</name>
    <dbReference type="NCBI Taxonomy" id="156889"/>
    <lineage>
        <taxon>Bacteria</taxon>
        <taxon>Pseudomonadati</taxon>
        <taxon>Pseudomonadota</taxon>
        <taxon>Magnetococcia</taxon>
        <taxon>Magnetococcales</taxon>
        <taxon>Magnetococcaceae</taxon>
        <taxon>Magnetococcus</taxon>
    </lineage>
</organism>
<dbReference type="KEGG" id="mgm:Mmc1_3055"/>
<dbReference type="EMBL" id="CP000471">
    <property type="protein sequence ID" value="ABK45546.1"/>
    <property type="molecule type" value="Genomic_DNA"/>
</dbReference>
<dbReference type="InterPro" id="IPR041135">
    <property type="entry name" value="Nmad3"/>
</dbReference>
<name>A0LC53_MAGMM</name>
<accession>A0LC53</accession>
<protein>
    <recommendedName>
        <fullName evidence="1">Nucleotide modification associated domain-containing protein</fullName>
    </recommendedName>
</protein>
<evidence type="ECO:0000313" key="2">
    <source>
        <dbReference type="EMBL" id="ABK45546.1"/>
    </source>
</evidence>
<sequence>MKKIVFSRKGFDSSAGGFPSIIFPDGSLFSIPIPSNRDKYTYSDLEYSYEGDEIQKILADITNGMYCKHSVEELSQSSYPQYCHHDPYFFREESYSGLTLGQVGSAEGHLRNQGISEDDIFLFYGWFKQIKKNGDLWSFDSTAKDLHLVWSQITVGKVIQLDSQQDQEAALQEHPFLINHPHVGKQDGGKNRIYLSKSSELFDFHTQRCLTDTEKYKGRSTWRLPRYFNQPEAFSYLNNFSIDGHDVIISYQGYGQEFVLNLDKVKTNEEREHIKKHISLML</sequence>
<proteinExistence type="predicted"/>
<dbReference type="Pfam" id="PF18754">
    <property type="entry name" value="Nmad3"/>
    <property type="match status" value="1"/>
</dbReference>
<feature type="domain" description="Nucleotide modification associated" evidence="1">
    <location>
        <begin position="3"/>
        <end position="260"/>
    </location>
</feature>
<dbReference type="STRING" id="156889.Mmc1_3055"/>
<dbReference type="OrthoDB" id="9772090at2"/>
<evidence type="ECO:0000259" key="1">
    <source>
        <dbReference type="Pfam" id="PF18754"/>
    </source>
</evidence>
<evidence type="ECO:0000313" key="3">
    <source>
        <dbReference type="Proteomes" id="UP000002586"/>
    </source>
</evidence>